<keyword evidence="7 14" id="KW-0378">Hydrolase</keyword>
<feature type="transmembrane region" description="Helical" evidence="14">
    <location>
        <begin position="137"/>
        <end position="157"/>
    </location>
</feature>
<reference evidence="15 16" key="1">
    <citation type="submission" date="2015-10" db="EMBL/GenBank/DDBJ databases">
        <title>Metagenome-Assembled Genomes uncover a global brackish microbiome.</title>
        <authorList>
            <person name="Hugerth L.W."/>
            <person name="Larsson J."/>
            <person name="Alneberg J."/>
            <person name="Lindh M.V."/>
            <person name="Legrand C."/>
            <person name="Pinhassi J."/>
            <person name="Andersson A.F."/>
        </authorList>
    </citation>
    <scope>NUCLEOTIDE SEQUENCE [LARGE SCALE GENOMIC DNA]</scope>
    <source>
        <strain evidence="15">BACL18 MAG-120507-bin52</strain>
    </source>
</reference>
<feature type="transmembrane region" description="Helical" evidence="14">
    <location>
        <begin position="82"/>
        <end position="103"/>
    </location>
</feature>
<name>A0A0R2RF94_9BACT</name>
<feature type="transmembrane region" description="Helical" evidence="14">
    <location>
        <begin position="212"/>
        <end position="231"/>
    </location>
</feature>
<feature type="transmembrane region" description="Helical" evidence="14">
    <location>
        <begin position="109"/>
        <end position="125"/>
    </location>
</feature>
<feature type="transmembrane region" description="Helical" evidence="14">
    <location>
        <begin position="177"/>
        <end position="200"/>
    </location>
</feature>
<keyword evidence="14" id="KW-0573">Peptidoglycan synthesis</keyword>
<comment type="catalytic activity">
    <reaction evidence="13 14">
        <text>di-trans,octa-cis-undecaprenyl diphosphate + H2O = di-trans,octa-cis-undecaprenyl phosphate + phosphate + H(+)</text>
        <dbReference type="Rhea" id="RHEA:28094"/>
        <dbReference type="ChEBI" id="CHEBI:15377"/>
        <dbReference type="ChEBI" id="CHEBI:15378"/>
        <dbReference type="ChEBI" id="CHEBI:43474"/>
        <dbReference type="ChEBI" id="CHEBI:58405"/>
        <dbReference type="ChEBI" id="CHEBI:60392"/>
        <dbReference type="EC" id="3.6.1.27"/>
    </reaction>
</comment>
<dbReference type="Proteomes" id="UP000051269">
    <property type="component" value="Unassembled WGS sequence"/>
</dbReference>
<dbReference type="GO" id="GO:0005886">
    <property type="term" value="C:plasma membrane"/>
    <property type="evidence" value="ECO:0007669"/>
    <property type="project" value="UniProtKB-SubCell"/>
</dbReference>
<keyword evidence="10 14" id="KW-0046">Antibiotic resistance</keyword>
<evidence type="ECO:0000313" key="16">
    <source>
        <dbReference type="Proteomes" id="UP000051269"/>
    </source>
</evidence>
<dbReference type="EMBL" id="LIBO01000347">
    <property type="protein sequence ID" value="KRO59867.1"/>
    <property type="molecule type" value="Genomic_DNA"/>
</dbReference>
<protein>
    <recommendedName>
        <fullName evidence="4 14">Undecaprenyl-diphosphatase</fullName>
        <ecNumber evidence="3 14">3.6.1.27</ecNumber>
    </recommendedName>
    <alternativeName>
        <fullName evidence="12 14">Bacitracin resistance protein</fullName>
    </alternativeName>
    <alternativeName>
        <fullName evidence="11 14">Undecaprenyl pyrophosphate phosphatase</fullName>
    </alternativeName>
</protein>
<accession>A0A0R2RF94</accession>
<evidence type="ECO:0000256" key="7">
    <source>
        <dbReference type="ARBA" id="ARBA00022801"/>
    </source>
</evidence>
<dbReference type="PANTHER" id="PTHR30622:SF3">
    <property type="entry name" value="UNDECAPRENYL-DIPHOSPHATASE"/>
    <property type="match status" value="1"/>
</dbReference>
<dbReference type="AlphaFoldDB" id="A0A0R2RF94"/>
<comment type="function">
    <text evidence="14">Catalyzes the dephosphorylation of undecaprenyl diphosphate (UPP). Confers resistance to bacitracin.</text>
</comment>
<evidence type="ECO:0000256" key="12">
    <source>
        <dbReference type="ARBA" id="ARBA00032932"/>
    </source>
</evidence>
<evidence type="ECO:0000256" key="3">
    <source>
        <dbReference type="ARBA" id="ARBA00012374"/>
    </source>
</evidence>
<proteinExistence type="inferred from homology"/>
<dbReference type="HAMAP" id="MF_01006">
    <property type="entry name" value="Undec_diphosphatase"/>
    <property type="match status" value="1"/>
</dbReference>
<evidence type="ECO:0000256" key="4">
    <source>
        <dbReference type="ARBA" id="ARBA00021581"/>
    </source>
</evidence>
<evidence type="ECO:0000256" key="1">
    <source>
        <dbReference type="ARBA" id="ARBA00004651"/>
    </source>
</evidence>
<feature type="transmembrane region" description="Helical" evidence="14">
    <location>
        <begin position="42"/>
        <end position="61"/>
    </location>
</feature>
<evidence type="ECO:0000256" key="9">
    <source>
        <dbReference type="ARBA" id="ARBA00023136"/>
    </source>
</evidence>
<dbReference type="GO" id="GO:0009252">
    <property type="term" value="P:peptidoglycan biosynthetic process"/>
    <property type="evidence" value="ECO:0007669"/>
    <property type="project" value="UniProtKB-KW"/>
</dbReference>
<sequence>MNDWIMTVVLGVVEGITEFLPISSTGHLLLMGHLFALQRSELFTIGIQSGALLAVLLIYAPRLKAMVVGEEGQKGKAYLKKLGAAFMVTAVLGLTASEMGLKLPDSPRPIAWALLVGGVLIWLAERRLLLHRGKEDPGWWVALVIGASQMLAAVFPGTSRSGATILAGMFCGLSRTAATDFSFLLGIPTLLAACALSFYRQLKATGVPVQEEWMHLGLGLAVSAITAYFAVKWLLGYVRTNTLIPFAWYRIGMGLVWLWMVK</sequence>
<evidence type="ECO:0000256" key="5">
    <source>
        <dbReference type="ARBA" id="ARBA00022475"/>
    </source>
</evidence>
<dbReference type="InterPro" id="IPR003824">
    <property type="entry name" value="UppP"/>
</dbReference>
<evidence type="ECO:0000256" key="6">
    <source>
        <dbReference type="ARBA" id="ARBA00022692"/>
    </source>
</evidence>
<gene>
    <name evidence="14" type="primary">uppP</name>
    <name evidence="15" type="ORF">ABR82_00195</name>
</gene>
<comment type="subcellular location">
    <subcellularLocation>
        <location evidence="1 14">Cell membrane</location>
        <topology evidence="1 14">Multi-pass membrane protein</topology>
    </subcellularLocation>
</comment>
<keyword evidence="14" id="KW-0961">Cell wall biogenesis/degradation</keyword>
<keyword evidence="8 14" id="KW-1133">Transmembrane helix</keyword>
<dbReference type="PANTHER" id="PTHR30622">
    <property type="entry name" value="UNDECAPRENYL-DIPHOSPHATASE"/>
    <property type="match status" value="1"/>
</dbReference>
<evidence type="ECO:0000256" key="8">
    <source>
        <dbReference type="ARBA" id="ARBA00022989"/>
    </source>
</evidence>
<evidence type="ECO:0000256" key="14">
    <source>
        <dbReference type="HAMAP-Rule" id="MF_01006"/>
    </source>
</evidence>
<organism evidence="15 16">
    <name type="scientific">Verrucomicrobia subdivision 6 bacterium BACL9 MAG-120507-bin52</name>
    <dbReference type="NCBI Taxonomy" id="1655590"/>
    <lineage>
        <taxon>Bacteria</taxon>
        <taxon>Pseudomonadati</taxon>
        <taxon>Verrucomicrobiota</taxon>
        <taxon>Verrucomicrobiia</taxon>
        <taxon>Verrucomicrobiales</taxon>
        <taxon>Verrucomicrobia subdivision 6</taxon>
    </lineage>
</organism>
<keyword evidence="9 14" id="KW-0472">Membrane</keyword>
<evidence type="ECO:0000256" key="13">
    <source>
        <dbReference type="ARBA" id="ARBA00047594"/>
    </source>
</evidence>
<evidence type="ECO:0000256" key="2">
    <source>
        <dbReference type="ARBA" id="ARBA00010621"/>
    </source>
</evidence>
<evidence type="ECO:0000256" key="11">
    <source>
        <dbReference type="ARBA" id="ARBA00032707"/>
    </source>
</evidence>
<dbReference type="GO" id="GO:0071555">
    <property type="term" value="P:cell wall organization"/>
    <property type="evidence" value="ECO:0007669"/>
    <property type="project" value="UniProtKB-KW"/>
</dbReference>
<evidence type="ECO:0000313" key="15">
    <source>
        <dbReference type="EMBL" id="KRO59867.1"/>
    </source>
</evidence>
<keyword evidence="6 14" id="KW-0812">Transmembrane</keyword>
<comment type="miscellaneous">
    <text evidence="14">Bacitracin is thought to be involved in the inhibition of peptidoglycan synthesis by sequestering undecaprenyl diphosphate, thereby reducing the pool of lipid carrier available.</text>
</comment>
<keyword evidence="14" id="KW-0133">Cell shape</keyword>
<feature type="transmembrane region" description="Helical" evidence="14">
    <location>
        <begin position="243"/>
        <end position="261"/>
    </location>
</feature>
<dbReference type="Pfam" id="PF02673">
    <property type="entry name" value="BacA"/>
    <property type="match status" value="1"/>
</dbReference>
<dbReference type="GO" id="GO:0046677">
    <property type="term" value="P:response to antibiotic"/>
    <property type="evidence" value="ECO:0007669"/>
    <property type="project" value="UniProtKB-UniRule"/>
</dbReference>
<evidence type="ECO:0000256" key="10">
    <source>
        <dbReference type="ARBA" id="ARBA00023251"/>
    </source>
</evidence>
<keyword evidence="5 14" id="KW-1003">Cell membrane</keyword>
<comment type="similarity">
    <text evidence="2 14">Belongs to the UppP family.</text>
</comment>
<comment type="caution">
    <text evidence="15">The sequence shown here is derived from an EMBL/GenBank/DDBJ whole genome shotgun (WGS) entry which is preliminary data.</text>
</comment>
<dbReference type="GO" id="GO:0050380">
    <property type="term" value="F:undecaprenyl-diphosphatase activity"/>
    <property type="evidence" value="ECO:0007669"/>
    <property type="project" value="UniProtKB-UniRule"/>
</dbReference>
<dbReference type="EC" id="3.6.1.27" evidence="3 14"/>
<dbReference type="GO" id="GO:0008360">
    <property type="term" value="P:regulation of cell shape"/>
    <property type="evidence" value="ECO:0007669"/>
    <property type="project" value="UniProtKB-KW"/>
</dbReference>